<dbReference type="PANTHER" id="PTHR48078:SF6">
    <property type="entry name" value="L-THREONINE DEHYDRATASE CATABOLIC TDCB"/>
    <property type="match status" value="1"/>
</dbReference>
<dbReference type="SUPFAM" id="SSF53686">
    <property type="entry name" value="Tryptophan synthase beta subunit-like PLP-dependent enzymes"/>
    <property type="match status" value="1"/>
</dbReference>
<name>A0A2R6B019_9ARCH</name>
<dbReference type="GO" id="GO:0006567">
    <property type="term" value="P:L-threonine catabolic process"/>
    <property type="evidence" value="ECO:0007669"/>
    <property type="project" value="InterPro"/>
</dbReference>
<dbReference type="GO" id="GO:0003941">
    <property type="term" value="F:L-serine ammonia-lyase activity"/>
    <property type="evidence" value="ECO:0007669"/>
    <property type="project" value="TreeGrafter"/>
</dbReference>
<comment type="cofactor">
    <cofactor evidence="1">
        <name>pyridoxal 5'-phosphate</name>
        <dbReference type="ChEBI" id="CHEBI:597326"/>
    </cofactor>
</comment>
<dbReference type="GO" id="GO:0004794">
    <property type="term" value="F:threonine deaminase activity"/>
    <property type="evidence" value="ECO:0007669"/>
    <property type="project" value="UniProtKB-EC"/>
</dbReference>
<dbReference type="InterPro" id="IPR000634">
    <property type="entry name" value="Ser/Thr_deHydtase_PyrdxlP-BS"/>
</dbReference>
<evidence type="ECO:0000256" key="3">
    <source>
        <dbReference type="ARBA" id="ARBA00012096"/>
    </source>
</evidence>
<organism evidence="7 8">
    <name type="scientific">Candidatus Marsarchaeota G2 archaeon OSP_D</name>
    <dbReference type="NCBI Taxonomy" id="1978157"/>
    <lineage>
        <taxon>Archaea</taxon>
        <taxon>Candidatus Marsarchaeota</taxon>
        <taxon>Candidatus Marsarchaeota group 2</taxon>
    </lineage>
</organism>
<dbReference type="InterPro" id="IPR002912">
    <property type="entry name" value="ACT_dom"/>
</dbReference>
<dbReference type="Gene3D" id="3.40.50.1100">
    <property type="match status" value="2"/>
</dbReference>
<dbReference type="CDD" id="cd04886">
    <property type="entry name" value="ACT_ThrD-II-like"/>
    <property type="match status" value="1"/>
</dbReference>
<dbReference type="PROSITE" id="PS00165">
    <property type="entry name" value="DEHYDRATASE_SER_THR"/>
    <property type="match status" value="1"/>
</dbReference>
<dbReference type="FunFam" id="3.40.50.1100:FF:000007">
    <property type="entry name" value="L-threonine dehydratase catabolic TdcB"/>
    <property type="match status" value="1"/>
</dbReference>
<dbReference type="InterPro" id="IPR001926">
    <property type="entry name" value="TrpB-like_PALP"/>
</dbReference>
<evidence type="ECO:0000313" key="7">
    <source>
        <dbReference type="EMBL" id="PSN91975.1"/>
    </source>
</evidence>
<evidence type="ECO:0000256" key="5">
    <source>
        <dbReference type="ARBA" id="ARBA00023239"/>
    </source>
</evidence>
<dbReference type="InterPro" id="IPR005789">
    <property type="entry name" value="Thr_deHydtase_catblc"/>
</dbReference>
<dbReference type="Pfam" id="PF00291">
    <property type="entry name" value="PALP"/>
    <property type="match status" value="1"/>
</dbReference>
<dbReference type="AlphaFoldDB" id="A0A2R6B019"/>
<dbReference type="InterPro" id="IPR050147">
    <property type="entry name" value="Ser/Thr_Dehydratase"/>
</dbReference>
<feature type="domain" description="ACT" evidence="6">
    <location>
        <begin position="365"/>
        <end position="439"/>
    </location>
</feature>
<evidence type="ECO:0000256" key="1">
    <source>
        <dbReference type="ARBA" id="ARBA00001933"/>
    </source>
</evidence>
<accession>A0A2R6B019</accession>
<evidence type="ECO:0000256" key="2">
    <source>
        <dbReference type="ARBA" id="ARBA00010869"/>
    </source>
</evidence>
<dbReference type="EMBL" id="NEXE01000013">
    <property type="protein sequence ID" value="PSN91975.1"/>
    <property type="molecule type" value="Genomic_DNA"/>
</dbReference>
<dbReference type="FunFam" id="3.40.50.1100:FF:000005">
    <property type="entry name" value="Threonine dehydratase catabolic"/>
    <property type="match status" value="1"/>
</dbReference>
<keyword evidence="4" id="KW-0663">Pyridoxal phosphate</keyword>
<gene>
    <name evidence="7" type="ORF">B9Q03_02595</name>
</gene>
<evidence type="ECO:0000256" key="4">
    <source>
        <dbReference type="ARBA" id="ARBA00022898"/>
    </source>
</evidence>
<dbReference type="EC" id="4.3.1.19" evidence="3"/>
<comment type="caution">
    <text evidence="7">The sequence shown here is derived from an EMBL/GenBank/DDBJ whole genome shotgun (WGS) entry which is preliminary data.</text>
</comment>
<dbReference type="Proteomes" id="UP000240322">
    <property type="component" value="Unassembled WGS sequence"/>
</dbReference>
<reference evidence="7 8" key="1">
    <citation type="submission" date="2017-04" db="EMBL/GenBank/DDBJ databases">
        <title>Novel microbial lineages endemic to geothermal iron-oxide mats fill important gaps in the evolutionary history of Archaea.</title>
        <authorList>
            <person name="Jay Z.J."/>
            <person name="Beam J.P."/>
            <person name="Dlakic M."/>
            <person name="Rusch D.B."/>
            <person name="Kozubal M.A."/>
            <person name="Inskeep W.P."/>
        </authorList>
    </citation>
    <scope>NUCLEOTIDE SEQUENCE [LARGE SCALE GENOMIC DNA]</scope>
    <source>
        <strain evidence="7">OSP_D</strain>
    </source>
</reference>
<dbReference type="GO" id="GO:0009097">
    <property type="term" value="P:isoleucine biosynthetic process"/>
    <property type="evidence" value="ECO:0007669"/>
    <property type="project" value="TreeGrafter"/>
</dbReference>
<dbReference type="PANTHER" id="PTHR48078">
    <property type="entry name" value="THREONINE DEHYDRATASE, MITOCHONDRIAL-RELATED"/>
    <property type="match status" value="1"/>
</dbReference>
<proteinExistence type="inferred from homology"/>
<dbReference type="InterPro" id="IPR044561">
    <property type="entry name" value="ACT_ThrD-II-like"/>
</dbReference>
<dbReference type="NCBIfam" id="TIGR01127">
    <property type="entry name" value="ilvA_1Cterm"/>
    <property type="match status" value="1"/>
</dbReference>
<dbReference type="Gene3D" id="3.30.70.260">
    <property type="match status" value="1"/>
</dbReference>
<keyword evidence="5 7" id="KW-0456">Lyase</keyword>
<comment type="similarity">
    <text evidence="2">Belongs to the serine/threonine dehydratase family.</text>
</comment>
<protein>
    <recommendedName>
        <fullName evidence="3">threonine ammonia-lyase</fullName>
        <ecNumber evidence="3">4.3.1.19</ecNumber>
    </recommendedName>
</protein>
<dbReference type="InterPro" id="IPR036052">
    <property type="entry name" value="TrpB-like_PALP_sf"/>
</dbReference>
<dbReference type="CDD" id="cd01562">
    <property type="entry name" value="Thr-dehyd"/>
    <property type="match status" value="1"/>
</dbReference>
<dbReference type="GO" id="GO:0030170">
    <property type="term" value="F:pyridoxal phosphate binding"/>
    <property type="evidence" value="ECO:0007669"/>
    <property type="project" value="InterPro"/>
</dbReference>
<sequence length="439" mass="47438">MTQHNHPIKANFDLTYNLLFTANINAIIIFENMVQEVIEPTFQDIVEAQGRINDFVKKTPLEHSSSFSRLVGGDIWLKDENLQKTGSFKIRGALNRIRAASIDELSAGVVTASAGNHAQGVALASSLNGLKAKVFMPTSTPPIKVEATRSYGGETILVGESFEEAYNAAIKHAENMGSLFVHPFKDKYVIAGQGTVGLEIYQELQEPDYVIVPIGGGGLISGIAISLKKLNPKVKIIGVQASGAAPIFLSFKSGRPTEISTVETFAEGIATKKADKEMLDIIEKYVDDIVTVTDDEIAHAIVLLLERAKLVTEGAGAASLAAVLANKVNVKNKKTVCILSGGNIDLLTLDRVLDRGLKTAGRRLKIRVVLKDKPGQLRNLLDIIAKKGGNILSIDHDRTNTNISLGLADVTLNIETLNYAQQEEIIKAVENQGIPLQKL</sequence>
<dbReference type="PROSITE" id="PS51671">
    <property type="entry name" value="ACT"/>
    <property type="match status" value="1"/>
</dbReference>
<evidence type="ECO:0000259" key="6">
    <source>
        <dbReference type="PROSITE" id="PS51671"/>
    </source>
</evidence>
<evidence type="ECO:0000313" key="8">
    <source>
        <dbReference type="Proteomes" id="UP000240322"/>
    </source>
</evidence>
<dbReference type="GO" id="GO:0006565">
    <property type="term" value="P:L-serine catabolic process"/>
    <property type="evidence" value="ECO:0007669"/>
    <property type="project" value="TreeGrafter"/>
</dbReference>